<keyword evidence="1" id="KW-0732">Signal</keyword>
<evidence type="ECO:0000313" key="2">
    <source>
        <dbReference type="EMBL" id="MDQ2070049.1"/>
    </source>
</evidence>
<dbReference type="RefSeq" id="WP_306728546.1">
    <property type="nucleotide sequence ID" value="NZ_JAVDDT010000005.1"/>
</dbReference>
<dbReference type="PROSITE" id="PS51257">
    <property type="entry name" value="PROKAR_LIPOPROTEIN"/>
    <property type="match status" value="1"/>
</dbReference>
<name>A0ABU0W7Z9_9GAMM</name>
<feature type="chain" id="PRO_5046903791" description="Lipoprotein" evidence="1">
    <location>
        <begin position="25"/>
        <end position="164"/>
    </location>
</feature>
<sequence length="164" mass="18352">MKMKHWLVVLLAVGLSACSATYMAQEYPLDEERISNMDVRGEVRVNGAYDSPRPFRIGNIDADLKQISDQMASQMADEIQRRHDGSRGSAKEIEVRVTRMDVANRFAYLEGQIHVELTLGNGDTVNFERRNGSAGHIDRVLNGTVARAIIEALEDDTVRAYLAE</sequence>
<feature type="signal peptide" evidence="1">
    <location>
        <begin position="1"/>
        <end position="24"/>
    </location>
</feature>
<proteinExistence type="predicted"/>
<organism evidence="2 3">
    <name type="scientific">Natronospira bacteriovora</name>
    <dbReference type="NCBI Taxonomy" id="3069753"/>
    <lineage>
        <taxon>Bacteria</taxon>
        <taxon>Pseudomonadati</taxon>
        <taxon>Pseudomonadota</taxon>
        <taxon>Gammaproteobacteria</taxon>
        <taxon>Natronospirales</taxon>
        <taxon>Natronospiraceae</taxon>
        <taxon>Natronospira</taxon>
    </lineage>
</organism>
<dbReference type="Proteomes" id="UP001239019">
    <property type="component" value="Unassembled WGS sequence"/>
</dbReference>
<evidence type="ECO:0008006" key="4">
    <source>
        <dbReference type="Google" id="ProtNLM"/>
    </source>
</evidence>
<evidence type="ECO:0000313" key="3">
    <source>
        <dbReference type="Proteomes" id="UP001239019"/>
    </source>
</evidence>
<dbReference type="EMBL" id="JAVDDT010000005">
    <property type="protein sequence ID" value="MDQ2070049.1"/>
    <property type="molecule type" value="Genomic_DNA"/>
</dbReference>
<gene>
    <name evidence="2" type="ORF">RBH19_09190</name>
</gene>
<keyword evidence="3" id="KW-1185">Reference proteome</keyword>
<protein>
    <recommendedName>
        <fullName evidence="4">Lipoprotein</fullName>
    </recommendedName>
</protein>
<accession>A0ABU0W7Z9</accession>
<reference evidence="2 3" key="1">
    <citation type="submission" date="2023-08" db="EMBL/GenBank/DDBJ databases">
        <title>Whole-genome sequencing of halo(alkali)philic microorganisms from hypersaline lakes.</title>
        <authorList>
            <person name="Sorokin D.Y."/>
            <person name="Abbas B."/>
            <person name="Merkel A.Y."/>
        </authorList>
    </citation>
    <scope>NUCLEOTIDE SEQUENCE [LARGE SCALE GENOMIC DNA]</scope>
    <source>
        <strain evidence="2 3">AB-CW4</strain>
    </source>
</reference>
<comment type="caution">
    <text evidence="2">The sequence shown here is derived from an EMBL/GenBank/DDBJ whole genome shotgun (WGS) entry which is preliminary data.</text>
</comment>
<evidence type="ECO:0000256" key="1">
    <source>
        <dbReference type="SAM" id="SignalP"/>
    </source>
</evidence>